<evidence type="ECO:0000256" key="1">
    <source>
        <dbReference type="ARBA" id="ARBA00009199"/>
    </source>
</evidence>
<comment type="caution">
    <text evidence="4">The sequence shown here is derived from an EMBL/GenBank/DDBJ whole genome shotgun (WGS) entry which is preliminary data.</text>
</comment>
<dbReference type="PANTHER" id="PTHR11895">
    <property type="entry name" value="TRANSAMIDASE"/>
    <property type="match status" value="1"/>
</dbReference>
<dbReference type="InterPro" id="IPR023631">
    <property type="entry name" value="Amidase_dom"/>
</dbReference>
<evidence type="ECO:0000313" key="4">
    <source>
        <dbReference type="EMBL" id="KAJ8600736.1"/>
    </source>
</evidence>
<name>A0AAD7XJK7_9STRA</name>
<dbReference type="InterPro" id="IPR020556">
    <property type="entry name" value="Amidase_CS"/>
</dbReference>
<reference evidence="4" key="1">
    <citation type="submission" date="2023-01" db="EMBL/GenBank/DDBJ databases">
        <title>Metagenome sequencing of chrysophaentin producing Chrysophaeum taylorii.</title>
        <authorList>
            <person name="Davison J."/>
            <person name="Bewley C."/>
        </authorList>
    </citation>
    <scope>NUCLEOTIDE SEQUENCE</scope>
    <source>
        <strain evidence="4">NIES-1699</strain>
    </source>
</reference>
<keyword evidence="5" id="KW-1185">Reference proteome</keyword>
<dbReference type="Gene3D" id="3.90.1300.10">
    <property type="entry name" value="Amidase signature (AS) domain"/>
    <property type="match status" value="1"/>
</dbReference>
<sequence length="491" mass="51202">MACRRISESVVRGATTAESVVGQALARLEGDRFGAVVSVDRDGAMERAREVDLEVRRGRLRGPLVGVPVVIKDNICTRWWRTTAGSRALADFVPSYDAAVVERLAAAGAVVCAKTNCDEFAMGSRGTTSAFGPTQNPRAAGRSPGGSSSGSAAAVAGGLAPVALGSDTGGSIRLPAAWTGTVGFKPSYGAVSRRGLVAYCSSTDVIGPIGASVEDVAAVFDALAGPDAGDETVATARAAGEELPRTAAVLLDGDLPGVVVDAVRTVASCFPKRRDASLPSLAAACAAYHVCAASEAFSNLARHVVRAMPRSRASWAEGTPDCFGPECARRLELGARLLGERHADALYFRALDVRREVARSLRDIFAHADILVCPVAPHLPPRFDDHLPPADRGGGGDAASRRGDFLDAVAPDLPADYRDDDFTAFASLAGLPAITLPVAGSSSAGLPVGVQLVARRFEDRTLLAAARLVSRLLRDDDDDDDHEEPNASIYY</sequence>
<dbReference type="EMBL" id="JAQMWT010000480">
    <property type="protein sequence ID" value="KAJ8600736.1"/>
    <property type="molecule type" value="Genomic_DNA"/>
</dbReference>
<dbReference type="GO" id="GO:0003824">
    <property type="term" value="F:catalytic activity"/>
    <property type="evidence" value="ECO:0007669"/>
    <property type="project" value="InterPro"/>
</dbReference>
<dbReference type="InterPro" id="IPR036928">
    <property type="entry name" value="AS_sf"/>
</dbReference>
<evidence type="ECO:0000256" key="2">
    <source>
        <dbReference type="SAM" id="MobiDB-lite"/>
    </source>
</evidence>
<dbReference type="PROSITE" id="PS00571">
    <property type="entry name" value="AMIDASES"/>
    <property type="match status" value="1"/>
</dbReference>
<feature type="region of interest" description="Disordered" evidence="2">
    <location>
        <begin position="125"/>
        <end position="152"/>
    </location>
</feature>
<feature type="compositionally biased region" description="Polar residues" evidence="2">
    <location>
        <begin position="125"/>
        <end position="137"/>
    </location>
</feature>
<proteinExistence type="inferred from homology"/>
<dbReference type="AlphaFoldDB" id="A0AAD7XJK7"/>
<accession>A0AAD7XJK7</accession>
<evidence type="ECO:0000259" key="3">
    <source>
        <dbReference type="Pfam" id="PF01425"/>
    </source>
</evidence>
<protein>
    <recommendedName>
        <fullName evidence="3">Amidase domain-containing protein</fullName>
    </recommendedName>
</protein>
<gene>
    <name evidence="4" type="ORF">CTAYLR_003914</name>
</gene>
<organism evidence="4 5">
    <name type="scientific">Chrysophaeum taylorii</name>
    <dbReference type="NCBI Taxonomy" id="2483200"/>
    <lineage>
        <taxon>Eukaryota</taxon>
        <taxon>Sar</taxon>
        <taxon>Stramenopiles</taxon>
        <taxon>Ochrophyta</taxon>
        <taxon>Pelagophyceae</taxon>
        <taxon>Pelagomonadales</taxon>
        <taxon>Pelagomonadaceae</taxon>
        <taxon>Chrysophaeum</taxon>
    </lineage>
</organism>
<feature type="domain" description="Amidase" evidence="3">
    <location>
        <begin position="23"/>
        <end position="463"/>
    </location>
</feature>
<dbReference type="PANTHER" id="PTHR11895:SF7">
    <property type="entry name" value="GLUTAMYL-TRNA(GLN) AMIDOTRANSFERASE SUBUNIT A, MITOCHONDRIAL"/>
    <property type="match status" value="1"/>
</dbReference>
<comment type="similarity">
    <text evidence="1">Belongs to the amidase family.</text>
</comment>
<dbReference type="Pfam" id="PF01425">
    <property type="entry name" value="Amidase"/>
    <property type="match status" value="1"/>
</dbReference>
<dbReference type="Proteomes" id="UP001230188">
    <property type="component" value="Unassembled WGS sequence"/>
</dbReference>
<dbReference type="InterPro" id="IPR000120">
    <property type="entry name" value="Amidase"/>
</dbReference>
<dbReference type="SUPFAM" id="SSF75304">
    <property type="entry name" value="Amidase signature (AS) enzymes"/>
    <property type="match status" value="1"/>
</dbReference>
<evidence type="ECO:0000313" key="5">
    <source>
        <dbReference type="Proteomes" id="UP001230188"/>
    </source>
</evidence>